<feature type="compositionally biased region" description="Basic and acidic residues" evidence="1">
    <location>
        <begin position="366"/>
        <end position="382"/>
    </location>
</feature>
<proteinExistence type="predicted"/>
<evidence type="ECO:0000313" key="4">
    <source>
        <dbReference type="Proteomes" id="UP000001593"/>
    </source>
</evidence>
<feature type="compositionally biased region" description="Acidic residues" evidence="1">
    <location>
        <begin position="315"/>
        <end position="327"/>
    </location>
</feature>
<gene>
    <name evidence="3" type="ORF">NEMVEDRAFT_v1g231999</name>
</gene>
<dbReference type="EMBL" id="DS469519">
    <property type="protein sequence ID" value="EDO47552.1"/>
    <property type="molecule type" value="Genomic_DNA"/>
</dbReference>
<evidence type="ECO:0000256" key="1">
    <source>
        <dbReference type="SAM" id="MobiDB-lite"/>
    </source>
</evidence>
<name>A7RM76_NEMVE</name>
<evidence type="ECO:0000256" key="2">
    <source>
        <dbReference type="SAM" id="SignalP"/>
    </source>
</evidence>
<protein>
    <submittedName>
        <fullName evidence="3">Uncharacterized protein</fullName>
    </submittedName>
</protein>
<dbReference type="Proteomes" id="UP000001593">
    <property type="component" value="Unassembled WGS sequence"/>
</dbReference>
<dbReference type="InParanoid" id="A7RM76"/>
<feature type="chain" id="PRO_5002711899" evidence="2">
    <location>
        <begin position="18"/>
        <end position="451"/>
    </location>
</feature>
<reference evidence="3 4" key="1">
    <citation type="journal article" date="2007" name="Science">
        <title>Sea anemone genome reveals ancestral eumetazoan gene repertoire and genomic organization.</title>
        <authorList>
            <person name="Putnam N.H."/>
            <person name="Srivastava M."/>
            <person name="Hellsten U."/>
            <person name="Dirks B."/>
            <person name="Chapman J."/>
            <person name="Salamov A."/>
            <person name="Terry A."/>
            <person name="Shapiro H."/>
            <person name="Lindquist E."/>
            <person name="Kapitonov V.V."/>
            <person name="Jurka J."/>
            <person name="Genikhovich G."/>
            <person name="Grigoriev I.V."/>
            <person name="Lucas S.M."/>
            <person name="Steele R.E."/>
            <person name="Finnerty J.R."/>
            <person name="Technau U."/>
            <person name="Martindale M.Q."/>
            <person name="Rokhsar D.S."/>
        </authorList>
    </citation>
    <scope>NUCLEOTIDE SEQUENCE [LARGE SCALE GENOMIC DNA]</scope>
    <source>
        <strain evidence="4">CH2 X CH6</strain>
    </source>
</reference>
<feature type="region of interest" description="Disordered" evidence="1">
    <location>
        <begin position="165"/>
        <end position="189"/>
    </location>
</feature>
<accession>A7RM76</accession>
<organism evidence="3 4">
    <name type="scientific">Nematostella vectensis</name>
    <name type="common">Starlet sea anemone</name>
    <dbReference type="NCBI Taxonomy" id="45351"/>
    <lineage>
        <taxon>Eukaryota</taxon>
        <taxon>Metazoa</taxon>
        <taxon>Cnidaria</taxon>
        <taxon>Anthozoa</taxon>
        <taxon>Hexacorallia</taxon>
        <taxon>Actiniaria</taxon>
        <taxon>Edwardsiidae</taxon>
        <taxon>Nematostella</taxon>
    </lineage>
</organism>
<feature type="signal peptide" evidence="2">
    <location>
        <begin position="1"/>
        <end position="17"/>
    </location>
</feature>
<sequence>MKLVIPVLLLIIPCSQGFSLRSWSEAKIPHLSALEKHTEEFIGEVRKHAVEKVQKAQKIISEEPGLEEERERLQVAKKGLLFEFRDHALYMLEKARSGIVEAEEGMERVNPEKLETMVKDVRKRTKEIVKSLKHFLKETKGEVDIPLPPAPEVSEPEPEVVPEEVEVDVKQTKSTPVESEPTETPEVVPSEKLEGIQAEVPEVMPSEKQEIIHIEVPEVMAFEKPEIIHTEVPEVMPAAEQAVPREIFPTEETEVIPTEETEEYTEEPEVVPTEEPSDEEESEEAGREKEEEEEDQREGRDHNDDEESVVKEEPENSQEEEIDDEEAAESKTEETSPPSKKVHNMNEEILDDDDDDDDDEDEEEMGREKPKMSVEPKKESVKPVKLTKSAKLENNHVPAWLERGRKKIRKLWKRINNKKGEKYWQKLRRLEQKLAKKAEMAKWNTTPEDAQ</sequence>
<dbReference type="AlphaFoldDB" id="A7RM76"/>
<dbReference type="HOGENOM" id="CLU_607356_0_0_1"/>
<keyword evidence="4" id="KW-1185">Reference proteome</keyword>
<feature type="compositionally biased region" description="Acidic residues" evidence="1">
    <location>
        <begin position="249"/>
        <end position="269"/>
    </location>
</feature>
<keyword evidence="2" id="KW-0732">Signal</keyword>
<feature type="region of interest" description="Disordered" evidence="1">
    <location>
        <begin position="239"/>
        <end position="390"/>
    </location>
</feature>
<feature type="compositionally biased region" description="Basic and acidic residues" evidence="1">
    <location>
        <begin position="297"/>
        <end position="314"/>
    </location>
</feature>
<dbReference type="KEGG" id="nve:5519639"/>
<feature type="compositionally biased region" description="Acidic residues" evidence="1">
    <location>
        <begin position="348"/>
        <end position="365"/>
    </location>
</feature>
<feature type="compositionally biased region" description="Low complexity" evidence="1">
    <location>
        <begin position="174"/>
        <end position="188"/>
    </location>
</feature>
<evidence type="ECO:0000313" key="3">
    <source>
        <dbReference type="EMBL" id="EDO47552.1"/>
    </source>
</evidence>